<name>Q70K88_9ACTN</name>
<dbReference type="InterPro" id="IPR010982">
    <property type="entry name" value="Lambda_DNA-bd_dom_sf"/>
</dbReference>
<protein>
    <submittedName>
        <fullName evidence="1">Uncharacterized protein</fullName>
    </submittedName>
</protein>
<gene>
    <name evidence="1" type="ORF">SAMN04488548_13084</name>
</gene>
<dbReference type="OrthoDB" id="4381951at2"/>
<dbReference type="RefSeq" id="WP_011161099.1">
    <property type="nucleotide sequence ID" value="NZ_FNLM01000030.1"/>
</dbReference>
<dbReference type="Gene3D" id="1.10.260.40">
    <property type="entry name" value="lambda repressor-like DNA-binding domains"/>
    <property type="match status" value="1"/>
</dbReference>
<reference evidence="1 2" key="1">
    <citation type="submission" date="2016-10" db="EMBL/GenBank/DDBJ databases">
        <authorList>
            <person name="de Groot N.N."/>
        </authorList>
    </citation>
    <scope>NUCLEOTIDE SEQUENCE [LARGE SCALE GENOMIC DNA]</scope>
    <source>
        <strain evidence="1 2">DSM 44215</strain>
    </source>
</reference>
<dbReference type="STRING" id="158898.SAMN04488548_13084"/>
<sequence length="88" mass="9637">MPTDLVAPLAAVFGLFDIAYLAPEHASLSSDEVDRILLMHERLELLSEARDLGVQHIATRDVDQDPQLISKLKAALNAMTKKNSPDAN</sequence>
<dbReference type="GO" id="GO:0003677">
    <property type="term" value="F:DNA binding"/>
    <property type="evidence" value="ECO:0007669"/>
    <property type="project" value="InterPro"/>
</dbReference>
<dbReference type="AlphaFoldDB" id="Q70K88"/>
<evidence type="ECO:0000313" key="2">
    <source>
        <dbReference type="Proteomes" id="UP000183180"/>
    </source>
</evidence>
<dbReference type="Proteomes" id="UP000183180">
    <property type="component" value="Unassembled WGS sequence"/>
</dbReference>
<proteinExistence type="predicted"/>
<organism evidence="1 2">
    <name type="scientific">Gordonia westfalica</name>
    <dbReference type="NCBI Taxonomy" id="158898"/>
    <lineage>
        <taxon>Bacteria</taxon>
        <taxon>Bacillati</taxon>
        <taxon>Actinomycetota</taxon>
        <taxon>Actinomycetes</taxon>
        <taxon>Mycobacteriales</taxon>
        <taxon>Gordoniaceae</taxon>
        <taxon>Gordonia</taxon>
    </lineage>
</organism>
<dbReference type="EMBL" id="FNLM01000030">
    <property type="protein sequence ID" value="SDT93009.1"/>
    <property type="molecule type" value="Genomic_DNA"/>
</dbReference>
<evidence type="ECO:0000313" key="1">
    <source>
        <dbReference type="EMBL" id="SDT93009.1"/>
    </source>
</evidence>
<accession>Q70K88</accession>